<organism evidence="1 2">
    <name type="scientific">Rhizobium straminoryzae</name>
    <dbReference type="NCBI Taxonomy" id="1387186"/>
    <lineage>
        <taxon>Bacteria</taxon>
        <taxon>Pseudomonadati</taxon>
        <taxon>Pseudomonadota</taxon>
        <taxon>Alphaproteobacteria</taxon>
        <taxon>Hyphomicrobiales</taxon>
        <taxon>Rhizobiaceae</taxon>
        <taxon>Rhizobium/Agrobacterium group</taxon>
        <taxon>Rhizobium</taxon>
    </lineage>
</organism>
<dbReference type="EMBL" id="VJMG01000048">
    <property type="protein sequence ID" value="TRL36856.1"/>
    <property type="molecule type" value="Genomic_DNA"/>
</dbReference>
<dbReference type="Pfam" id="PF08811">
    <property type="entry name" value="DUF1800"/>
    <property type="match status" value="1"/>
</dbReference>
<dbReference type="Proteomes" id="UP000316801">
    <property type="component" value="Unassembled WGS sequence"/>
</dbReference>
<evidence type="ECO:0000313" key="1">
    <source>
        <dbReference type="EMBL" id="TRL36856.1"/>
    </source>
</evidence>
<dbReference type="InterPro" id="IPR014917">
    <property type="entry name" value="DUF1800"/>
</dbReference>
<evidence type="ECO:0000313" key="2">
    <source>
        <dbReference type="Proteomes" id="UP000316801"/>
    </source>
</evidence>
<gene>
    <name evidence="1" type="ORF">FNA46_16940</name>
</gene>
<name>A0A549T4P8_9HYPH</name>
<sequence>MFPQVAKGDFMAVPTSILAARRFGYGLRPGETPPADVDGLMLQLRRGVAAKPRFPREGVAGRRETIGKMLTVRAVEAKAAVEGRPNPGLRQEMQAEVRRIFRRDALARMAQAVSSENGFFERLASFWLDHFSVSARKAYQMRMVVPLFEAEALRPNLAGPFRTLLRAAVLHPAMLIYLDAEPVSAGAASPLAAQNERLARELLELHTLGEDVAYGPGDLQAAARILGGLAVDSRSLDVSFRAAAGSAGDLALLGRNYADRAASAHLAMLDDLAARADTARHICTKLAMHFIADHPPEDLVAAMVAAWQDTDGRLDAVYRAMLEHPRAWDPAPGKVIAPFDFVISGFRSFERQGGEFSAVARAAEEGNADWRQAAPVARRGAAVEQPDVAYALTLEALARMGQPIWQPPSAAGFPDGEAVWLYAGQLRERLAWARLVARTLGQGIAPSDYVEMALGGAARDATRQLVADAPSRVQGLTLVLASPEFNRR</sequence>
<proteinExistence type="predicted"/>
<accession>A0A549T4P8</accession>
<keyword evidence="2" id="KW-1185">Reference proteome</keyword>
<protein>
    <submittedName>
        <fullName evidence="1">DUF1800 domain-containing protein</fullName>
    </submittedName>
</protein>
<comment type="caution">
    <text evidence="1">The sequence shown here is derived from an EMBL/GenBank/DDBJ whole genome shotgun (WGS) entry which is preliminary data.</text>
</comment>
<dbReference type="AlphaFoldDB" id="A0A549T4P8"/>
<reference evidence="1 2" key="1">
    <citation type="submission" date="2019-07" db="EMBL/GenBank/DDBJ databases">
        <title>Ln-dependent methylotrophs.</title>
        <authorList>
            <person name="Tani A."/>
        </authorList>
    </citation>
    <scope>NUCLEOTIDE SEQUENCE [LARGE SCALE GENOMIC DNA]</scope>
    <source>
        <strain evidence="1 2">SM12</strain>
    </source>
</reference>